<evidence type="ECO:0000256" key="4">
    <source>
        <dbReference type="SAM" id="MobiDB-lite"/>
    </source>
</evidence>
<comment type="caution">
    <text evidence="7">The sequence shown here is derived from an EMBL/GenBank/DDBJ whole genome shotgun (WGS) entry which is preliminary data.</text>
</comment>
<reference evidence="7" key="2">
    <citation type="journal article" date="2021" name="PeerJ">
        <title>Extensive microbial diversity within the chicken gut microbiome revealed by metagenomics and culture.</title>
        <authorList>
            <person name="Gilroy R."/>
            <person name="Ravi A."/>
            <person name="Getino M."/>
            <person name="Pursley I."/>
            <person name="Horton D.L."/>
            <person name="Alikhan N.F."/>
            <person name="Baker D."/>
            <person name="Gharbi K."/>
            <person name="Hall N."/>
            <person name="Watson M."/>
            <person name="Adriaenssens E.M."/>
            <person name="Foster-Nyarko E."/>
            <person name="Jarju S."/>
            <person name="Secka A."/>
            <person name="Antonio M."/>
            <person name="Oren A."/>
            <person name="Chaudhuri R.R."/>
            <person name="La Ragione R."/>
            <person name="Hildebrand F."/>
            <person name="Pallen M.J."/>
        </authorList>
    </citation>
    <scope>NUCLEOTIDE SEQUENCE</scope>
    <source>
        <strain evidence="7">ChiSjej3B21-11622</strain>
    </source>
</reference>
<feature type="domain" description="Penicillin-binding protein transpeptidase" evidence="5">
    <location>
        <begin position="271"/>
        <end position="594"/>
    </location>
</feature>
<dbReference type="Pfam" id="PF03717">
    <property type="entry name" value="PBP_dimer"/>
    <property type="match status" value="1"/>
</dbReference>
<evidence type="ECO:0000259" key="6">
    <source>
        <dbReference type="Pfam" id="PF03717"/>
    </source>
</evidence>
<proteinExistence type="inferred from homology"/>
<dbReference type="InterPro" id="IPR036138">
    <property type="entry name" value="PBP_dimer_sf"/>
</dbReference>
<dbReference type="GO" id="GO:0008658">
    <property type="term" value="F:penicillin binding"/>
    <property type="evidence" value="ECO:0007669"/>
    <property type="project" value="InterPro"/>
</dbReference>
<dbReference type="InterPro" id="IPR005311">
    <property type="entry name" value="PBP_dimer"/>
</dbReference>
<dbReference type="PANTHER" id="PTHR30627">
    <property type="entry name" value="PEPTIDOGLYCAN D,D-TRANSPEPTIDASE"/>
    <property type="match status" value="1"/>
</dbReference>
<dbReference type="EMBL" id="DVFT01000197">
    <property type="protein sequence ID" value="HIQ97555.1"/>
    <property type="molecule type" value="Genomic_DNA"/>
</dbReference>
<gene>
    <name evidence="7" type="ORF">IAB26_13485</name>
</gene>
<feature type="compositionally biased region" description="Polar residues" evidence="4">
    <location>
        <begin position="666"/>
        <end position="677"/>
    </location>
</feature>
<dbReference type="InterPro" id="IPR001460">
    <property type="entry name" value="PCN-bd_Tpept"/>
</dbReference>
<name>A0A9D0ZY67_9FIRM</name>
<dbReference type="InterPro" id="IPR050515">
    <property type="entry name" value="Beta-lactam/transpept"/>
</dbReference>
<dbReference type="SUPFAM" id="SSF56519">
    <property type="entry name" value="Penicillin binding protein dimerisation domain"/>
    <property type="match status" value="1"/>
</dbReference>
<dbReference type="Gene3D" id="3.40.710.10">
    <property type="entry name" value="DD-peptidase/beta-lactamase superfamily"/>
    <property type="match status" value="1"/>
</dbReference>
<dbReference type="InterPro" id="IPR012338">
    <property type="entry name" value="Beta-lactam/transpept-like"/>
</dbReference>
<feature type="region of interest" description="Disordered" evidence="4">
    <location>
        <begin position="648"/>
        <end position="732"/>
    </location>
</feature>
<dbReference type="Pfam" id="PF00905">
    <property type="entry name" value="Transpeptidase"/>
    <property type="match status" value="1"/>
</dbReference>
<dbReference type="GO" id="GO:0051301">
    <property type="term" value="P:cell division"/>
    <property type="evidence" value="ECO:0007669"/>
    <property type="project" value="UniProtKB-KW"/>
</dbReference>
<comment type="similarity">
    <text evidence="2">Belongs to the transpeptidase family.</text>
</comment>
<keyword evidence="3" id="KW-0472">Membrane</keyword>
<keyword evidence="7" id="KW-0132">Cell division</keyword>
<sequence>MQIKLLAVFAFVLFVLVGLNVYIAYINIKSGDKYARQVLSQEYYDSRTIPYRRGEIRDRNGNVLARSEKVYNVILDCYAVNEDQENYMEPTVRALAEYFNLDEAEMRSLITAEDTKESRYQILVQEISQEEKDAFEEGTDSSAEGLSDAEKEERSNVQGVWFEEDYQRIYPMDTLASSVVGFSNDLNDGIAGLEAYYSDVLNGVNGREYGYLNEDSELERNIIEPENGNNLVTSIDMNIQQIVEKYIAQFDAEHAGGPVEEANGKGSVNTAVIVSNPNTGEIYAMATNHGYDLNDPYDMSGSYTQAEQDAMTEQEKSDALNELWNNFCVSDSFEPGSTFKPITVASALETGAIDENDTFYCDGGEMVTDRYIRCDNVNGHGMLTVKEAIQNSCNDCLMQISFQLGIEQFCEYIRLFNFGSLTGIDLPNENTGVLYTRDAMHEVELATNSFGQTFTCTMVQELAAFSTVVNGGYYYQPQMVKQVLSENGGVVKSFEPVLQREPISSKTSEILKEALEMGVQYGTSRQAQVPGYRVGGKTGTAEKGYPRNQTDYIVSFIGAVPINDPEVVIYVVIDQPNVENQADSGLACVLARQILMEVLPYMNIPMTEDITDEQLATLGITREEAEAGRITETEAPETDEYGNVIETETEASATEETPSTDEYGNVLSTEETPSTDEYGNVLVTEETEDGNIGANPDDPVAENPNVPAPPDENQEEQLPADSEVTMEDLITQ</sequence>
<feature type="region of interest" description="Disordered" evidence="4">
    <location>
        <begin position="624"/>
        <end position="643"/>
    </location>
</feature>
<dbReference type="Gene3D" id="3.90.1310.10">
    <property type="entry name" value="Penicillin-binding protein 2a (Domain 2)"/>
    <property type="match status" value="1"/>
</dbReference>
<protein>
    <submittedName>
        <fullName evidence="7">Cell division protein FtsI</fullName>
    </submittedName>
</protein>
<feature type="region of interest" description="Disordered" evidence="4">
    <location>
        <begin position="131"/>
        <end position="154"/>
    </location>
</feature>
<dbReference type="GO" id="GO:0005886">
    <property type="term" value="C:plasma membrane"/>
    <property type="evidence" value="ECO:0007669"/>
    <property type="project" value="TreeGrafter"/>
</dbReference>
<organism evidence="7 8">
    <name type="scientific">Candidatus Limivivens merdigallinarum</name>
    <dbReference type="NCBI Taxonomy" id="2840859"/>
    <lineage>
        <taxon>Bacteria</taxon>
        <taxon>Bacillati</taxon>
        <taxon>Bacillota</taxon>
        <taxon>Clostridia</taxon>
        <taxon>Lachnospirales</taxon>
        <taxon>Lachnospiraceae</taxon>
        <taxon>Lachnospiraceae incertae sedis</taxon>
        <taxon>Candidatus Limivivens</taxon>
    </lineage>
</organism>
<evidence type="ECO:0000256" key="2">
    <source>
        <dbReference type="ARBA" id="ARBA00007171"/>
    </source>
</evidence>
<comment type="subcellular location">
    <subcellularLocation>
        <location evidence="1">Membrane</location>
    </subcellularLocation>
</comment>
<dbReference type="AlphaFoldDB" id="A0A9D0ZY67"/>
<reference evidence="7" key="1">
    <citation type="submission" date="2020-10" db="EMBL/GenBank/DDBJ databases">
        <authorList>
            <person name="Gilroy R."/>
        </authorList>
    </citation>
    <scope>NUCLEOTIDE SEQUENCE</scope>
    <source>
        <strain evidence="7">ChiSjej3B21-11622</strain>
    </source>
</reference>
<evidence type="ECO:0000259" key="5">
    <source>
        <dbReference type="Pfam" id="PF00905"/>
    </source>
</evidence>
<evidence type="ECO:0000313" key="8">
    <source>
        <dbReference type="Proteomes" id="UP000886886"/>
    </source>
</evidence>
<feature type="domain" description="Penicillin-binding protein dimerisation" evidence="6">
    <location>
        <begin position="49"/>
        <end position="216"/>
    </location>
</feature>
<dbReference type="Proteomes" id="UP000886886">
    <property type="component" value="Unassembled WGS sequence"/>
</dbReference>
<evidence type="ECO:0000256" key="3">
    <source>
        <dbReference type="ARBA" id="ARBA00023136"/>
    </source>
</evidence>
<dbReference type="PANTHER" id="PTHR30627:SF1">
    <property type="entry name" value="PEPTIDOGLYCAN D,D-TRANSPEPTIDASE FTSI"/>
    <property type="match status" value="1"/>
</dbReference>
<keyword evidence="7" id="KW-0131">Cell cycle</keyword>
<evidence type="ECO:0000256" key="1">
    <source>
        <dbReference type="ARBA" id="ARBA00004370"/>
    </source>
</evidence>
<dbReference type="GO" id="GO:0071555">
    <property type="term" value="P:cell wall organization"/>
    <property type="evidence" value="ECO:0007669"/>
    <property type="project" value="TreeGrafter"/>
</dbReference>
<dbReference type="SUPFAM" id="SSF56601">
    <property type="entry name" value="beta-lactamase/transpeptidase-like"/>
    <property type="match status" value="1"/>
</dbReference>
<accession>A0A9D0ZY67</accession>
<evidence type="ECO:0000313" key="7">
    <source>
        <dbReference type="EMBL" id="HIQ97555.1"/>
    </source>
</evidence>